<dbReference type="PANTHER" id="PTHR43300:SF10">
    <property type="entry name" value="2,3,4,5-TETRAHYDROPYRIDINE-2,6-DICARBOXYLATE N-ACETYLTRANSFERASE"/>
    <property type="match status" value="1"/>
</dbReference>
<dbReference type="RefSeq" id="WP_132871971.1">
    <property type="nucleotide sequence ID" value="NZ_SMGG01000003.1"/>
</dbReference>
<dbReference type="OrthoDB" id="9782926at2"/>
<comment type="similarity">
    <text evidence="1">Belongs to the transferase hexapeptide repeat family.</text>
</comment>
<sequence length="238" mass="24686">MSRIAASAEIADTVKIGCDVEIGENVVIHDYAVIKDNVSIGDNVEIFSFAVIGRLPKSAGVTARKLSSDFEPVVIGSGSVISPGAVIYAGVTIGCNCLIGDHASIREGAVIGDRCLISRNVTFNYNVTVGEGTKILDNTHITGNCKIGRNVFISAGVVSVNDNNIGRAGYTEGEITGPTVCDNVSVGAACILMPSVVLGENSIISAGSVVKKNVKPFSVVAGNPAKFITKIPDYLITE</sequence>
<evidence type="ECO:0000256" key="1">
    <source>
        <dbReference type="ARBA" id="ARBA00007274"/>
    </source>
</evidence>
<accession>A0A4R1KC22</accession>
<dbReference type="AlphaFoldDB" id="A0A4R1KC22"/>
<evidence type="ECO:0000313" key="2">
    <source>
        <dbReference type="EMBL" id="TCK62138.1"/>
    </source>
</evidence>
<dbReference type="InterPro" id="IPR001451">
    <property type="entry name" value="Hexapep"/>
</dbReference>
<dbReference type="CDD" id="cd03358">
    <property type="entry name" value="LbH_WxcM_N_like"/>
    <property type="match status" value="1"/>
</dbReference>
<keyword evidence="3" id="KW-1185">Reference proteome</keyword>
<evidence type="ECO:0000313" key="3">
    <source>
        <dbReference type="Proteomes" id="UP000294614"/>
    </source>
</evidence>
<dbReference type="Proteomes" id="UP000294614">
    <property type="component" value="Unassembled WGS sequence"/>
</dbReference>
<dbReference type="SUPFAM" id="SSF51161">
    <property type="entry name" value="Trimeric LpxA-like enzymes"/>
    <property type="match status" value="2"/>
</dbReference>
<reference evidence="2 3" key="1">
    <citation type="submission" date="2019-03" db="EMBL/GenBank/DDBJ databases">
        <title>Genomic Encyclopedia of Type Strains, Phase IV (KMG-IV): sequencing the most valuable type-strain genomes for metagenomic binning, comparative biology and taxonomic classification.</title>
        <authorList>
            <person name="Goeker M."/>
        </authorList>
    </citation>
    <scope>NUCLEOTIDE SEQUENCE [LARGE SCALE GENOMIC DNA]</scope>
    <source>
        <strain evidence="2 3">DSM 24984</strain>
    </source>
</reference>
<protein>
    <submittedName>
        <fullName evidence="2">Transferase family hexapeptide repeat protein</fullName>
    </submittedName>
</protein>
<dbReference type="Gene3D" id="2.160.10.10">
    <property type="entry name" value="Hexapeptide repeat proteins"/>
    <property type="match status" value="2"/>
</dbReference>
<dbReference type="PANTHER" id="PTHR43300">
    <property type="entry name" value="ACETYLTRANSFERASE"/>
    <property type="match status" value="1"/>
</dbReference>
<dbReference type="Pfam" id="PF00132">
    <property type="entry name" value="Hexapep"/>
    <property type="match status" value="4"/>
</dbReference>
<dbReference type="InterPro" id="IPR011004">
    <property type="entry name" value="Trimer_LpxA-like_sf"/>
</dbReference>
<proteinExistence type="inferred from homology"/>
<comment type="caution">
    <text evidence="2">The sequence shown here is derived from an EMBL/GenBank/DDBJ whole genome shotgun (WGS) entry which is preliminary data.</text>
</comment>
<dbReference type="EMBL" id="SMGG01000003">
    <property type="protein sequence ID" value="TCK62138.1"/>
    <property type="molecule type" value="Genomic_DNA"/>
</dbReference>
<dbReference type="InterPro" id="IPR050179">
    <property type="entry name" value="Trans_hexapeptide_repeat"/>
</dbReference>
<organism evidence="2 3">
    <name type="scientific">Seleniivibrio woodruffii</name>
    <dbReference type="NCBI Taxonomy" id="1078050"/>
    <lineage>
        <taxon>Bacteria</taxon>
        <taxon>Pseudomonadati</taxon>
        <taxon>Deferribacterota</taxon>
        <taxon>Deferribacteres</taxon>
        <taxon>Deferribacterales</taxon>
        <taxon>Geovibrionaceae</taxon>
        <taxon>Seleniivibrio</taxon>
    </lineage>
</organism>
<name>A0A4R1KC22_9BACT</name>
<gene>
    <name evidence="2" type="ORF">C8D98_0652</name>
</gene>
<dbReference type="GO" id="GO:0016740">
    <property type="term" value="F:transferase activity"/>
    <property type="evidence" value="ECO:0007669"/>
    <property type="project" value="UniProtKB-KW"/>
</dbReference>
<keyword evidence="2" id="KW-0808">Transferase</keyword>